<dbReference type="EMBL" id="GECU01008977">
    <property type="protein sequence ID" value="JAS98729.1"/>
    <property type="molecule type" value="Transcribed_RNA"/>
</dbReference>
<protein>
    <recommendedName>
        <fullName evidence="2">J domain-containing protein</fullName>
    </recommendedName>
</protein>
<dbReference type="Pfam" id="PF00226">
    <property type="entry name" value="DnaJ"/>
    <property type="match status" value="1"/>
</dbReference>
<evidence type="ECO:0000256" key="1">
    <source>
        <dbReference type="SAM" id="MobiDB-lite"/>
    </source>
</evidence>
<dbReference type="CDD" id="cd06257">
    <property type="entry name" value="DnaJ"/>
    <property type="match status" value="1"/>
</dbReference>
<feature type="region of interest" description="Disordered" evidence="1">
    <location>
        <begin position="56"/>
        <end position="77"/>
    </location>
</feature>
<dbReference type="InterPro" id="IPR001623">
    <property type="entry name" value="DnaJ_domain"/>
</dbReference>
<accession>A0A1B6JHW4</accession>
<dbReference type="SUPFAM" id="SSF46565">
    <property type="entry name" value="Chaperone J-domain"/>
    <property type="match status" value="1"/>
</dbReference>
<evidence type="ECO:0000313" key="3">
    <source>
        <dbReference type="EMBL" id="JAS98729.1"/>
    </source>
</evidence>
<feature type="non-terminal residue" evidence="3">
    <location>
        <position position="1"/>
    </location>
</feature>
<reference evidence="3" key="1">
    <citation type="submission" date="2015-11" db="EMBL/GenBank/DDBJ databases">
        <title>De novo transcriptome assembly of four potential Pierce s Disease insect vectors from Arizona vineyards.</title>
        <authorList>
            <person name="Tassone E.E."/>
        </authorList>
    </citation>
    <scope>NUCLEOTIDE SEQUENCE</scope>
</reference>
<dbReference type="InterPro" id="IPR036869">
    <property type="entry name" value="J_dom_sf"/>
</dbReference>
<dbReference type="Gene3D" id="1.10.287.110">
    <property type="entry name" value="DnaJ domain"/>
    <property type="match status" value="1"/>
</dbReference>
<proteinExistence type="predicted"/>
<dbReference type="SMART" id="SM00271">
    <property type="entry name" value="DnaJ"/>
    <property type="match status" value="1"/>
</dbReference>
<feature type="domain" description="J" evidence="2">
    <location>
        <begin position="85"/>
        <end position="148"/>
    </location>
</feature>
<organism evidence="3">
    <name type="scientific">Homalodisca liturata</name>
    <dbReference type="NCBI Taxonomy" id="320908"/>
    <lineage>
        <taxon>Eukaryota</taxon>
        <taxon>Metazoa</taxon>
        <taxon>Ecdysozoa</taxon>
        <taxon>Arthropoda</taxon>
        <taxon>Hexapoda</taxon>
        <taxon>Insecta</taxon>
        <taxon>Pterygota</taxon>
        <taxon>Neoptera</taxon>
        <taxon>Paraneoptera</taxon>
        <taxon>Hemiptera</taxon>
        <taxon>Auchenorrhyncha</taxon>
        <taxon>Membracoidea</taxon>
        <taxon>Cicadellidae</taxon>
        <taxon>Cicadellinae</taxon>
        <taxon>Proconiini</taxon>
        <taxon>Homalodisca</taxon>
    </lineage>
</organism>
<name>A0A1B6JHW4_9HEMI</name>
<dbReference type="PROSITE" id="PS50076">
    <property type="entry name" value="DNAJ_2"/>
    <property type="match status" value="1"/>
</dbReference>
<sequence>RTQDAVFLAVKAAIIDEKPVSFVSGLFEKYRETLNEARRTDLRSAILLYERRLEQENEERRKQQQRQQYQQQASPTARAGTDFLGYYEALKVPRTASESDIKKAHKKAFRIASRVKDDGERDKRLKAINKANKVLSDEKARRMYDQGIDPDNP</sequence>
<dbReference type="PRINTS" id="PR00625">
    <property type="entry name" value="JDOMAIN"/>
</dbReference>
<dbReference type="AlphaFoldDB" id="A0A1B6JHW4"/>
<evidence type="ECO:0000259" key="2">
    <source>
        <dbReference type="PROSITE" id="PS50076"/>
    </source>
</evidence>
<feature type="non-terminal residue" evidence="3">
    <location>
        <position position="153"/>
    </location>
</feature>
<gene>
    <name evidence="3" type="ORF">g.57096</name>
</gene>